<evidence type="ECO:0000313" key="15">
    <source>
        <dbReference type="EMBL" id="MDY7219569.1"/>
    </source>
</evidence>
<proteinExistence type="inferred from homology"/>
<dbReference type="NCBIfam" id="TIGR00494">
    <property type="entry name" value="crcB"/>
    <property type="match status" value="1"/>
</dbReference>
<sequence>MSDLVVVALGGALGSVLRYFVGLAVATIWPTQLHIATLFVNIVGCFLIGCVFAWFIGRPGASEVLKLLLMTGLLGGFTTFSTFSLDALRMLIDGQFMHALFYMGVTLFGGLLATGLGLALVKFSL</sequence>
<comment type="subcellular location">
    <subcellularLocation>
        <location evidence="1 14">Cell membrane</location>
        <topology evidence="1 14">Multi-pass membrane protein</topology>
    </subcellularLocation>
</comment>
<keyword evidence="7 14" id="KW-1133">Transmembrane helix</keyword>
<evidence type="ECO:0000256" key="13">
    <source>
        <dbReference type="ARBA" id="ARBA00035585"/>
    </source>
</evidence>
<evidence type="ECO:0000256" key="9">
    <source>
        <dbReference type="ARBA" id="ARBA00023065"/>
    </source>
</evidence>
<evidence type="ECO:0000256" key="4">
    <source>
        <dbReference type="ARBA" id="ARBA00022519"/>
    </source>
</evidence>
<feature type="transmembrane region" description="Helical" evidence="14">
    <location>
        <begin position="67"/>
        <end position="88"/>
    </location>
</feature>
<comment type="caution">
    <text evidence="15">The sequence shown here is derived from an EMBL/GenBank/DDBJ whole genome shotgun (WGS) entry which is preliminary data.</text>
</comment>
<keyword evidence="6 14" id="KW-0479">Metal-binding</keyword>
<comment type="similarity">
    <text evidence="12 14">Belongs to the fluoride channel Fluc/FEX (TC 1.A.43) family.</text>
</comment>
<keyword evidence="5 14" id="KW-0812">Transmembrane</keyword>
<feature type="binding site" evidence="14">
    <location>
        <position position="75"/>
    </location>
    <ligand>
        <name>Na(+)</name>
        <dbReference type="ChEBI" id="CHEBI:29101"/>
        <note>structural</note>
    </ligand>
</feature>
<feature type="transmembrane region" description="Helical" evidence="14">
    <location>
        <begin position="36"/>
        <end position="55"/>
    </location>
</feature>
<evidence type="ECO:0000313" key="16">
    <source>
        <dbReference type="Proteomes" id="UP001294570"/>
    </source>
</evidence>
<keyword evidence="11 14" id="KW-0407">Ion channel</keyword>
<dbReference type="Pfam" id="PF02537">
    <property type="entry name" value="CRCB"/>
    <property type="match status" value="1"/>
</dbReference>
<evidence type="ECO:0000256" key="8">
    <source>
        <dbReference type="ARBA" id="ARBA00023053"/>
    </source>
</evidence>
<keyword evidence="9 14" id="KW-0406">Ion transport</keyword>
<evidence type="ECO:0000256" key="2">
    <source>
        <dbReference type="ARBA" id="ARBA00022448"/>
    </source>
</evidence>
<evidence type="ECO:0000256" key="5">
    <source>
        <dbReference type="ARBA" id="ARBA00022692"/>
    </source>
</evidence>
<keyword evidence="16" id="KW-1185">Reference proteome</keyword>
<dbReference type="PANTHER" id="PTHR28259">
    <property type="entry name" value="FLUORIDE EXPORT PROTEIN 1-RELATED"/>
    <property type="match status" value="1"/>
</dbReference>
<comment type="activity regulation">
    <text evidence="14">Na(+) is not transported, but it plays an essential structural role and its presence is essential for fluoride channel function.</text>
</comment>
<comment type="function">
    <text evidence="14">Fluoride-specific ion channel. Important for reducing fluoride concentration in the cell, thus reducing its toxicity.</text>
</comment>
<protein>
    <recommendedName>
        <fullName evidence="14">Fluoride-specific ion channel FluC</fullName>
    </recommendedName>
</protein>
<evidence type="ECO:0000256" key="7">
    <source>
        <dbReference type="ARBA" id="ARBA00022989"/>
    </source>
</evidence>
<name>A0ABU5GRS7_9GAMM</name>
<dbReference type="InterPro" id="IPR003691">
    <property type="entry name" value="FluC"/>
</dbReference>
<evidence type="ECO:0000256" key="10">
    <source>
        <dbReference type="ARBA" id="ARBA00023136"/>
    </source>
</evidence>
<dbReference type="NCBIfam" id="NF010830">
    <property type="entry name" value="PRK14234.1"/>
    <property type="match status" value="1"/>
</dbReference>
<evidence type="ECO:0000256" key="14">
    <source>
        <dbReference type="HAMAP-Rule" id="MF_00454"/>
    </source>
</evidence>
<feature type="binding site" evidence="14">
    <location>
        <position position="78"/>
    </location>
    <ligand>
        <name>Na(+)</name>
        <dbReference type="ChEBI" id="CHEBI:29101"/>
        <note>structural</note>
    </ligand>
</feature>
<organism evidence="15 16">
    <name type="scientific">Denitrificimonas halotolerans</name>
    <dbReference type="NCBI Taxonomy" id="3098930"/>
    <lineage>
        <taxon>Bacteria</taxon>
        <taxon>Pseudomonadati</taxon>
        <taxon>Pseudomonadota</taxon>
        <taxon>Gammaproteobacteria</taxon>
        <taxon>Pseudomonadales</taxon>
        <taxon>Pseudomonadaceae</taxon>
        <taxon>Denitrificimonas</taxon>
    </lineage>
</organism>
<reference evidence="15 16" key="1">
    <citation type="submission" date="2023-12" db="EMBL/GenBank/DDBJ databases">
        <title>Denitrificimonas halotolerans sp. nov.,a novel species isolated from landfill leachate.</title>
        <authorList>
            <person name="Wang S."/>
        </authorList>
    </citation>
    <scope>NUCLEOTIDE SEQUENCE [LARGE SCALE GENOMIC DNA]</scope>
    <source>
        <strain evidence="15 16">JX-1</strain>
    </source>
</reference>
<accession>A0ABU5GRS7</accession>
<keyword evidence="3 14" id="KW-1003">Cell membrane</keyword>
<dbReference type="Proteomes" id="UP001294570">
    <property type="component" value="Unassembled WGS sequence"/>
</dbReference>
<keyword evidence="2 14" id="KW-0813">Transport</keyword>
<comment type="catalytic activity">
    <reaction evidence="13">
        <text>fluoride(in) = fluoride(out)</text>
        <dbReference type="Rhea" id="RHEA:76159"/>
        <dbReference type="ChEBI" id="CHEBI:17051"/>
    </reaction>
    <physiologicalReaction direction="left-to-right" evidence="13">
        <dbReference type="Rhea" id="RHEA:76160"/>
    </physiologicalReaction>
</comment>
<evidence type="ECO:0000256" key="11">
    <source>
        <dbReference type="ARBA" id="ARBA00023303"/>
    </source>
</evidence>
<keyword evidence="10 14" id="KW-0472">Membrane</keyword>
<evidence type="ECO:0000256" key="6">
    <source>
        <dbReference type="ARBA" id="ARBA00022723"/>
    </source>
</evidence>
<keyword evidence="8 14" id="KW-0915">Sodium</keyword>
<evidence type="ECO:0000256" key="3">
    <source>
        <dbReference type="ARBA" id="ARBA00022475"/>
    </source>
</evidence>
<keyword evidence="4" id="KW-0997">Cell inner membrane</keyword>
<gene>
    <name evidence="14 15" type="primary">crcB</name>
    <name evidence="14" type="synonym">fluC</name>
    <name evidence="15" type="ORF">TOI97_08320</name>
</gene>
<dbReference type="HAMAP" id="MF_00454">
    <property type="entry name" value="FluC"/>
    <property type="match status" value="1"/>
</dbReference>
<dbReference type="PANTHER" id="PTHR28259:SF18">
    <property type="entry name" value="FLUORIDE-SPECIFIC ION CHANNEL FLUC"/>
    <property type="match status" value="1"/>
</dbReference>
<evidence type="ECO:0000256" key="12">
    <source>
        <dbReference type="ARBA" id="ARBA00035120"/>
    </source>
</evidence>
<dbReference type="EMBL" id="JAXIVU010000010">
    <property type="protein sequence ID" value="MDY7219569.1"/>
    <property type="molecule type" value="Genomic_DNA"/>
</dbReference>
<feature type="transmembrane region" description="Helical" evidence="14">
    <location>
        <begin position="100"/>
        <end position="121"/>
    </location>
</feature>
<evidence type="ECO:0000256" key="1">
    <source>
        <dbReference type="ARBA" id="ARBA00004651"/>
    </source>
</evidence>
<dbReference type="RefSeq" id="WP_321553661.1">
    <property type="nucleotide sequence ID" value="NZ_JAXIVU010000010.1"/>
</dbReference>